<dbReference type="EMBL" id="MN035431">
    <property type="protein sequence ID" value="QDH90314.1"/>
    <property type="molecule type" value="Genomic_RNA"/>
</dbReference>
<accession>A0A514D9N3</accession>
<proteinExistence type="predicted"/>
<gene>
    <name evidence="2" type="ORF">H2Bulk354486_000002</name>
</gene>
<feature type="transmembrane region" description="Helical" evidence="1">
    <location>
        <begin position="7"/>
        <end position="26"/>
    </location>
</feature>
<sequence>MTTMPDVLVKLGDLWIVLVVYYRVFVHDSGAKKHRQTLDSVLKVDGLETTKVTCECDFCAAA</sequence>
<evidence type="ECO:0000256" key="1">
    <source>
        <dbReference type="SAM" id="Phobius"/>
    </source>
</evidence>
<organism evidence="2">
    <name type="scientific">Leviviridae sp</name>
    <dbReference type="NCBI Taxonomy" id="2027243"/>
    <lineage>
        <taxon>Viruses</taxon>
        <taxon>Riboviria</taxon>
        <taxon>Orthornavirae</taxon>
        <taxon>Lenarviricota</taxon>
        <taxon>Leviviricetes</taxon>
        <taxon>Norzivirales</taxon>
        <taxon>Fiersviridae</taxon>
    </lineage>
</organism>
<keyword evidence="1" id="KW-0472">Membrane</keyword>
<keyword evidence="1" id="KW-1133">Transmembrane helix</keyword>
<keyword evidence="1" id="KW-0812">Transmembrane</keyword>
<evidence type="ECO:0000313" key="2">
    <source>
        <dbReference type="EMBL" id="QDH90314.1"/>
    </source>
</evidence>
<name>A0A514D9N3_9VIRU</name>
<protein>
    <submittedName>
        <fullName evidence="2">Uncharacterized protein</fullName>
    </submittedName>
</protein>
<reference evidence="2" key="1">
    <citation type="submission" date="2019-05" db="EMBL/GenBank/DDBJ databases">
        <title>Metatranscriptomic reconstruction reveals RNA viruses with the potential to shape carbon cycling in soil.</title>
        <authorList>
            <person name="Starr E.P."/>
            <person name="Nuccio E."/>
            <person name="Pett-Ridge J."/>
            <person name="Banfield J.F."/>
            <person name="Firestone M.K."/>
        </authorList>
    </citation>
    <scope>NUCLEOTIDE SEQUENCE</scope>
    <source>
        <strain evidence="2">H2_Bulk_35_scaffold_4486</strain>
    </source>
</reference>